<organism evidence="1">
    <name type="scientific">Siphoviridae sp. ctP0x5</name>
    <dbReference type="NCBI Taxonomy" id="2827863"/>
    <lineage>
        <taxon>Viruses</taxon>
        <taxon>Duplodnaviria</taxon>
        <taxon>Heunggongvirae</taxon>
        <taxon>Uroviricota</taxon>
        <taxon>Caudoviricetes</taxon>
    </lineage>
</organism>
<name>A0A8S5TFD8_9CAUD</name>
<protein>
    <submittedName>
        <fullName evidence="1">Uncharacterized protein</fullName>
    </submittedName>
</protein>
<dbReference type="EMBL" id="BK032818">
    <property type="protein sequence ID" value="DAF61982.1"/>
    <property type="molecule type" value="Genomic_DNA"/>
</dbReference>
<reference evidence="1" key="1">
    <citation type="journal article" date="2021" name="Proc. Natl. Acad. Sci. U.S.A.">
        <title>A Catalog of Tens of Thousands of Viruses from Human Metagenomes Reveals Hidden Associations with Chronic Diseases.</title>
        <authorList>
            <person name="Tisza M.J."/>
            <person name="Buck C.B."/>
        </authorList>
    </citation>
    <scope>NUCLEOTIDE SEQUENCE</scope>
    <source>
        <strain evidence="1">CtP0x5</strain>
    </source>
</reference>
<proteinExistence type="predicted"/>
<accession>A0A8S5TFD8</accession>
<evidence type="ECO:0000313" key="1">
    <source>
        <dbReference type="EMBL" id="DAF61982.1"/>
    </source>
</evidence>
<sequence length="74" mass="8570">MSNEFKSFDGGKPFLQPEKPFMLVYESEKDGLSIAWLETEEDMMETIEEVKSYGSTIVDAIEIGSYREFNDNEF</sequence>